<feature type="domain" description="ParB-like N-terminal" evidence="2">
    <location>
        <begin position="53"/>
        <end position="145"/>
    </location>
</feature>
<dbReference type="Proteomes" id="UP001500840">
    <property type="component" value="Unassembled WGS sequence"/>
</dbReference>
<proteinExistence type="predicted"/>
<feature type="compositionally biased region" description="Polar residues" evidence="1">
    <location>
        <begin position="1"/>
        <end position="24"/>
    </location>
</feature>
<evidence type="ECO:0000259" key="2">
    <source>
        <dbReference type="SMART" id="SM00470"/>
    </source>
</evidence>
<feature type="compositionally biased region" description="Low complexity" evidence="1">
    <location>
        <begin position="29"/>
        <end position="39"/>
    </location>
</feature>
<dbReference type="InterPro" id="IPR003115">
    <property type="entry name" value="ParB_N"/>
</dbReference>
<comment type="caution">
    <text evidence="3">The sequence shown here is derived from an EMBL/GenBank/DDBJ whole genome shotgun (WGS) entry which is preliminary data.</text>
</comment>
<evidence type="ECO:0000256" key="1">
    <source>
        <dbReference type="SAM" id="MobiDB-lite"/>
    </source>
</evidence>
<reference evidence="4" key="1">
    <citation type="journal article" date="2019" name="Int. J. Syst. Evol. Microbiol.">
        <title>The Global Catalogue of Microorganisms (GCM) 10K type strain sequencing project: providing services to taxonomists for standard genome sequencing and annotation.</title>
        <authorList>
            <consortium name="The Broad Institute Genomics Platform"/>
            <consortium name="The Broad Institute Genome Sequencing Center for Infectious Disease"/>
            <person name="Wu L."/>
            <person name="Ma J."/>
        </authorList>
    </citation>
    <scope>NUCLEOTIDE SEQUENCE [LARGE SCALE GENOMIC DNA]</scope>
    <source>
        <strain evidence="4">JCM 17759</strain>
    </source>
</reference>
<evidence type="ECO:0000313" key="4">
    <source>
        <dbReference type="Proteomes" id="UP001500840"/>
    </source>
</evidence>
<accession>A0ABP8M923</accession>
<gene>
    <name evidence="3" type="ORF">GCM10023156_05080</name>
</gene>
<dbReference type="RefSeq" id="WP_345319102.1">
    <property type="nucleotide sequence ID" value="NZ_BAABGA010000008.1"/>
</dbReference>
<sequence>MHATKTGQLPNNEKSPDRASNPTEANEDSQGSGNQNSVSSVIGQVFGDNESAIDVAVEAIVVDAALQARVQLDESTVAEYASVASQAIQDGKSWPFPPLVCVGNLLVDGFHRLAAAKRIGIRCIPALIRQGNHEDAIRFAVAANSQHGLRRSRADVQRAIQLAWGAWPDLSAREIARRVQCSPQTVINLRNRSKAGNPVSNLDTHEDSFIEDILSLEENQGWLQFDDGHSDSTLIARVEHGYRVYRVVGNEVVKVRVTDAQGVMDALDQTDGEYDAMAMAAPYRFIDDTARVLEAIEQAWLGASNPILA</sequence>
<dbReference type="EMBL" id="BAABGA010000008">
    <property type="protein sequence ID" value="GAA4445479.1"/>
    <property type="molecule type" value="Genomic_DNA"/>
</dbReference>
<dbReference type="SUPFAM" id="SSF110849">
    <property type="entry name" value="ParB/Sulfiredoxin"/>
    <property type="match status" value="1"/>
</dbReference>
<keyword evidence="4" id="KW-1185">Reference proteome</keyword>
<evidence type="ECO:0000313" key="3">
    <source>
        <dbReference type="EMBL" id="GAA4445479.1"/>
    </source>
</evidence>
<dbReference type="Gene3D" id="3.90.1530.10">
    <property type="entry name" value="Conserved hypothetical protein from pyrococcus furiosus pfu- 392566-001, ParB domain"/>
    <property type="match status" value="1"/>
</dbReference>
<organism evidence="3 4">
    <name type="scientific">Novipirellula rosea</name>
    <dbReference type="NCBI Taxonomy" id="1031540"/>
    <lineage>
        <taxon>Bacteria</taxon>
        <taxon>Pseudomonadati</taxon>
        <taxon>Planctomycetota</taxon>
        <taxon>Planctomycetia</taxon>
        <taxon>Pirellulales</taxon>
        <taxon>Pirellulaceae</taxon>
        <taxon>Novipirellula</taxon>
    </lineage>
</organism>
<dbReference type="SMART" id="SM00470">
    <property type="entry name" value="ParB"/>
    <property type="match status" value="1"/>
</dbReference>
<dbReference type="InterPro" id="IPR036086">
    <property type="entry name" value="ParB/Sulfiredoxin_sf"/>
</dbReference>
<feature type="region of interest" description="Disordered" evidence="1">
    <location>
        <begin position="1"/>
        <end position="39"/>
    </location>
</feature>
<protein>
    <recommendedName>
        <fullName evidence="2">ParB-like N-terminal domain-containing protein</fullName>
    </recommendedName>
</protein>
<name>A0ABP8M923_9BACT</name>